<dbReference type="GeneID" id="127749177"/>
<dbReference type="Gene3D" id="1.20.5.340">
    <property type="match status" value="1"/>
</dbReference>
<feature type="region of interest" description="Disordered" evidence="1">
    <location>
        <begin position="176"/>
        <end position="213"/>
    </location>
</feature>
<gene>
    <name evidence="3" type="primary">LOC127749177</name>
</gene>
<feature type="compositionally biased region" description="Basic and acidic residues" evidence="1">
    <location>
        <begin position="194"/>
        <end position="213"/>
    </location>
</feature>
<evidence type="ECO:0000313" key="3">
    <source>
        <dbReference type="RefSeq" id="XP_052122288.1"/>
    </source>
</evidence>
<proteinExistence type="predicted"/>
<sequence length="213" mass="23841">MPFALRKVQPEYVSRARLHDQDGRPLVQDDELEAVFNHTLCQAIRQLSSLLEAADDMFAGLTKEMAGVTTRAGALQERIKKVQDLVDAEDPRIVPVPEGDLCAFAALPRDAHFSQESRRPVTLGLFSAATRPAALQQLYEAASRPALDARALQQLDRMRRDGKTTSNLFLCRPYSKPAVGEGRGRAPRARGRQARRDREETLEIETMKLSDFK</sequence>
<evidence type="ECO:0000313" key="2">
    <source>
        <dbReference type="Proteomes" id="UP000504606"/>
    </source>
</evidence>
<keyword evidence="2" id="KW-1185">Reference proteome</keyword>
<dbReference type="RefSeq" id="XP_052122288.1">
    <property type="nucleotide sequence ID" value="XM_052266328.1"/>
</dbReference>
<accession>A0A9C6U5W4</accession>
<protein>
    <submittedName>
        <fullName evidence="3">Actin-binding protein WASF1-like</fullName>
    </submittedName>
</protein>
<reference evidence="3" key="1">
    <citation type="submission" date="2025-08" db="UniProtKB">
        <authorList>
            <consortium name="RefSeq"/>
        </authorList>
    </citation>
    <scope>IDENTIFICATION</scope>
    <source>
        <tissue evidence="3">Whole organism</tissue>
    </source>
</reference>
<organism evidence="2 3">
    <name type="scientific">Frankliniella occidentalis</name>
    <name type="common">Western flower thrips</name>
    <name type="synonym">Euthrips occidentalis</name>
    <dbReference type="NCBI Taxonomy" id="133901"/>
    <lineage>
        <taxon>Eukaryota</taxon>
        <taxon>Metazoa</taxon>
        <taxon>Ecdysozoa</taxon>
        <taxon>Arthropoda</taxon>
        <taxon>Hexapoda</taxon>
        <taxon>Insecta</taxon>
        <taxon>Pterygota</taxon>
        <taxon>Neoptera</taxon>
        <taxon>Paraneoptera</taxon>
        <taxon>Thysanoptera</taxon>
        <taxon>Terebrantia</taxon>
        <taxon>Thripoidea</taxon>
        <taxon>Thripidae</taxon>
        <taxon>Frankliniella</taxon>
    </lineage>
</organism>
<dbReference type="Proteomes" id="UP000504606">
    <property type="component" value="Unplaced"/>
</dbReference>
<dbReference type="AlphaFoldDB" id="A0A9C6U5W4"/>
<name>A0A9C6U5W4_FRAOC</name>
<dbReference type="KEGG" id="foc:127749177"/>
<dbReference type="OrthoDB" id="1060785at2759"/>
<evidence type="ECO:0000256" key="1">
    <source>
        <dbReference type="SAM" id="MobiDB-lite"/>
    </source>
</evidence>